<dbReference type="PANTHER" id="PTHR35795">
    <property type="entry name" value="SLR1885 PROTEIN"/>
    <property type="match status" value="1"/>
</dbReference>
<evidence type="ECO:0000313" key="2">
    <source>
        <dbReference type="EMBL" id="KAA6321227.1"/>
    </source>
</evidence>
<dbReference type="InterPro" id="IPR006675">
    <property type="entry name" value="HDIG_dom"/>
</dbReference>
<gene>
    <name evidence="2" type="ORF">EZS27_029100</name>
</gene>
<dbReference type="InterPro" id="IPR003607">
    <property type="entry name" value="HD/PDEase_dom"/>
</dbReference>
<accession>A0A5J4QHE0</accession>
<comment type="caution">
    <text evidence="2">The sequence shown here is derived from an EMBL/GenBank/DDBJ whole genome shotgun (WGS) entry which is preliminary data.</text>
</comment>
<dbReference type="InterPro" id="IPR006674">
    <property type="entry name" value="HD_domain"/>
</dbReference>
<organism evidence="2">
    <name type="scientific">termite gut metagenome</name>
    <dbReference type="NCBI Taxonomy" id="433724"/>
    <lineage>
        <taxon>unclassified sequences</taxon>
        <taxon>metagenomes</taxon>
        <taxon>organismal metagenomes</taxon>
    </lineage>
</organism>
<dbReference type="AlphaFoldDB" id="A0A5J4QHE0"/>
<dbReference type="PANTHER" id="PTHR35795:SF1">
    <property type="entry name" value="BIS(5'-NUCLEOSYL)-TETRAPHOSPHATASE, SYMMETRICAL"/>
    <property type="match status" value="1"/>
</dbReference>
<name>A0A5J4QHE0_9ZZZZ</name>
<dbReference type="NCBIfam" id="TIGR00277">
    <property type="entry name" value="HDIG"/>
    <property type="match status" value="1"/>
</dbReference>
<dbReference type="Gene3D" id="1.10.3210.10">
    <property type="entry name" value="Hypothetical protein af1432"/>
    <property type="match status" value="1"/>
</dbReference>
<feature type="domain" description="HD" evidence="1">
    <location>
        <begin position="41"/>
        <end position="159"/>
    </location>
</feature>
<protein>
    <recommendedName>
        <fullName evidence="1">HD domain-containing protein</fullName>
    </recommendedName>
</protein>
<dbReference type="EMBL" id="SNRY01003371">
    <property type="protein sequence ID" value="KAA6321227.1"/>
    <property type="molecule type" value="Genomic_DNA"/>
</dbReference>
<dbReference type="CDD" id="cd00077">
    <property type="entry name" value="HDc"/>
    <property type="match status" value="1"/>
</dbReference>
<sequence length="197" mass="22717">MQGEMCTFVGNRYDHIRQRMFALDLINKYYPVDTDLKRIFLSHARSVERKAVRIAEAHPELNADKEFLSGAALLHDIGIFLTDAPGIYCFGKYPYICHGYLGAELMRREGLPVHAQVCERHTGAGLSLNEIIKQQLPIPHRDMVPQSMEEQIVCFADKFFSKTRLEEEKSIEQIHKSIARYGEEGLTQFLAWEKLFL</sequence>
<dbReference type="SUPFAM" id="SSF109604">
    <property type="entry name" value="HD-domain/PDEase-like"/>
    <property type="match status" value="1"/>
</dbReference>
<dbReference type="InterPro" id="IPR051094">
    <property type="entry name" value="Diverse_Catalytic_Enzymes"/>
</dbReference>
<dbReference type="Pfam" id="PF01966">
    <property type="entry name" value="HD"/>
    <property type="match status" value="1"/>
</dbReference>
<reference evidence="2" key="1">
    <citation type="submission" date="2019-03" db="EMBL/GenBank/DDBJ databases">
        <title>Single cell metagenomics reveals metabolic interactions within the superorganism composed of flagellate Streblomastix strix and complex community of Bacteroidetes bacteria on its surface.</title>
        <authorList>
            <person name="Treitli S.C."/>
            <person name="Kolisko M."/>
            <person name="Husnik F."/>
            <person name="Keeling P."/>
            <person name="Hampl V."/>
        </authorList>
    </citation>
    <scope>NUCLEOTIDE SEQUENCE</scope>
    <source>
        <strain evidence="2">STM</strain>
    </source>
</reference>
<evidence type="ECO:0000259" key="1">
    <source>
        <dbReference type="Pfam" id="PF01966"/>
    </source>
</evidence>
<proteinExistence type="predicted"/>